<dbReference type="SUPFAM" id="SSF52540">
    <property type="entry name" value="P-loop containing nucleoside triphosphate hydrolases"/>
    <property type="match status" value="1"/>
</dbReference>
<dbReference type="SUPFAM" id="SSF53474">
    <property type="entry name" value="alpha/beta-Hydrolases"/>
    <property type="match status" value="1"/>
</dbReference>
<dbReference type="InterPro" id="IPR029058">
    <property type="entry name" value="AB_hydrolase_fold"/>
</dbReference>
<keyword evidence="1" id="KW-0677">Repeat</keyword>
<dbReference type="InterPro" id="IPR007111">
    <property type="entry name" value="NACHT_NTPase"/>
</dbReference>
<organism evidence="3 4">
    <name type="scientific">Pyronema omphalodes (strain CBS 100304)</name>
    <name type="common">Pyronema confluens</name>
    <dbReference type="NCBI Taxonomy" id="1076935"/>
    <lineage>
        <taxon>Eukaryota</taxon>
        <taxon>Fungi</taxon>
        <taxon>Dikarya</taxon>
        <taxon>Ascomycota</taxon>
        <taxon>Pezizomycotina</taxon>
        <taxon>Pezizomycetes</taxon>
        <taxon>Pezizales</taxon>
        <taxon>Pyronemataceae</taxon>
        <taxon>Pyronema</taxon>
    </lineage>
</organism>
<dbReference type="InterPro" id="IPR027417">
    <property type="entry name" value="P-loop_NTPase"/>
</dbReference>
<dbReference type="Gene3D" id="1.25.40.20">
    <property type="entry name" value="Ankyrin repeat-containing domain"/>
    <property type="match status" value="1"/>
</dbReference>
<dbReference type="PANTHER" id="PTHR10039">
    <property type="entry name" value="AMELOGENIN"/>
    <property type="match status" value="1"/>
</dbReference>
<evidence type="ECO:0000313" key="4">
    <source>
        <dbReference type="Proteomes" id="UP000018144"/>
    </source>
</evidence>
<dbReference type="InterPro" id="IPR056884">
    <property type="entry name" value="NPHP3-like_N"/>
</dbReference>
<evidence type="ECO:0000259" key="2">
    <source>
        <dbReference type="PROSITE" id="PS50837"/>
    </source>
</evidence>
<sequence length="994" mass="110556">MTMWSSVKSSLSWKTHRAKKKSKSGSVLGVEYDSLDVAVDFPENTEDCGIFPLGEQKPETEYEVDIIALHGLGGHWKNTWTDTNGKFWLRDYLPEKLINARVLSWGYNSYKAFTLGEAELEEAAKELLDGIEEARTDKTRPVVVIAHSLGGVLAKRAMILAHEKSQDYGGLLKCIHGIGLFGTPHKGADMEYWKQFTANVFKVSPLEQNSRLAPALGKNAELFKEISQKFVTRASALQIRSFYETSKTQDDFIVDEEAVSLGLPNEMVVAVMDSDHKSMCKFGNPKSQKYAPVERSMKKLANSAISSQVLTPAFLSQEEKDCLQYLDSTNYISHKERNPKPVDGTCEWILEHQRYQSWQNNEEKSSLLWISGDPGCGKSVLSTFLLTKLSDQYRPSPASPAGISEATVLHFFFTTSLESPRTAISALNAILHQLFLARPLLLPHLVSPYLNRGQGIFKDFPPLWSVFFAAISDPRCGNIFLILDGLDECDLETRTLLTGALIDFYAVAEARRDSLSSLKTIITSRNIPSISKSFSTMPSIRLETDEEAKNVNNDIAFLVTTKIKHLARKRGLTVSERFQLETDLNAKASGSFLWAALVLELIEASETPIKVVAALPDTLESLYAAILSSGPDVEVTRKMLHILLASTRPLTLPEMGIALSVSHSVSRISNLPVLDINQILQSHLGPLIRIISNRLYLCHQTLLNYLHNPIATTSPAMSQGLWKSSFHPIASNRVLAEICTTYLLLPDFATAPAYPLVPFIPPEEPAIKDFCLKQPLLDYAATYWVAHMQCSNISDSPHLLEAAIVLSDIRDLRTRFWLSAIRNHIFHLYFSDELNTDSSADLLLPTYLGLVDVVRHLLALNVDTEVKAHTFGATALHLAAARRVRAHLELPQAGGFHDYQIVRLILGAGADIEARRPGGENVIMEAVNYQGTGREVVELLENWGKAGTVSPEVKGPPRSEQEAIVRVLLEYGADVDKKDCWGETARSRGRYWAE</sequence>
<dbReference type="InterPro" id="IPR036770">
    <property type="entry name" value="Ankyrin_rpt-contain_sf"/>
</dbReference>
<evidence type="ECO:0000256" key="1">
    <source>
        <dbReference type="ARBA" id="ARBA00022737"/>
    </source>
</evidence>
<dbReference type="Gene3D" id="3.40.50.1820">
    <property type="entry name" value="alpha/beta hydrolase"/>
    <property type="match status" value="1"/>
</dbReference>
<dbReference type="Proteomes" id="UP000018144">
    <property type="component" value="Unassembled WGS sequence"/>
</dbReference>
<protein>
    <submittedName>
        <fullName evidence="3">Similar to Vegetative incompatibility protein HET-E-1 acc. no. Q00808</fullName>
    </submittedName>
</protein>
<dbReference type="Gene3D" id="3.40.50.300">
    <property type="entry name" value="P-loop containing nucleotide triphosphate hydrolases"/>
    <property type="match status" value="1"/>
</dbReference>
<dbReference type="PROSITE" id="PS50837">
    <property type="entry name" value="NACHT"/>
    <property type="match status" value="1"/>
</dbReference>
<name>U4L927_PYROM</name>
<dbReference type="PANTHER" id="PTHR10039:SF17">
    <property type="entry name" value="FUNGAL STAND N-TERMINAL GOODBYE DOMAIN-CONTAINING PROTEIN-RELATED"/>
    <property type="match status" value="1"/>
</dbReference>
<reference evidence="3 4" key="1">
    <citation type="journal article" date="2013" name="PLoS Genet.">
        <title>The genome and development-dependent transcriptomes of Pyronema confluens: a window into fungal evolution.</title>
        <authorList>
            <person name="Traeger S."/>
            <person name="Altegoer F."/>
            <person name="Freitag M."/>
            <person name="Gabaldon T."/>
            <person name="Kempken F."/>
            <person name="Kumar A."/>
            <person name="Marcet-Houben M."/>
            <person name="Poggeler S."/>
            <person name="Stajich J.E."/>
            <person name="Nowrousian M."/>
        </authorList>
    </citation>
    <scope>NUCLEOTIDE SEQUENCE [LARGE SCALE GENOMIC DNA]</scope>
    <source>
        <strain evidence="4">CBS 100304</strain>
        <tissue evidence="3">Vegetative mycelium</tissue>
    </source>
</reference>
<feature type="domain" description="NACHT" evidence="2">
    <location>
        <begin position="366"/>
        <end position="525"/>
    </location>
</feature>
<dbReference type="AlphaFoldDB" id="U4L927"/>
<dbReference type="eggNOG" id="KOG2029">
    <property type="taxonomic scope" value="Eukaryota"/>
</dbReference>
<dbReference type="OMA" id="CGHFVRI"/>
<dbReference type="SUPFAM" id="SSF48403">
    <property type="entry name" value="Ankyrin repeat"/>
    <property type="match status" value="1"/>
</dbReference>
<gene>
    <name evidence="3" type="ORF">PCON_01716</name>
</gene>
<proteinExistence type="predicted"/>
<dbReference type="OrthoDB" id="194358at2759"/>
<evidence type="ECO:0000313" key="3">
    <source>
        <dbReference type="EMBL" id="CCX15441.1"/>
    </source>
</evidence>
<accession>U4L927</accession>
<dbReference type="EMBL" id="HF936168">
    <property type="protein sequence ID" value="CCX15441.1"/>
    <property type="molecule type" value="Genomic_DNA"/>
</dbReference>
<dbReference type="Pfam" id="PF24883">
    <property type="entry name" value="NPHP3_N"/>
    <property type="match status" value="1"/>
</dbReference>
<keyword evidence="4" id="KW-1185">Reference proteome</keyword>